<evidence type="ECO:0000313" key="2">
    <source>
        <dbReference type="EnsemblPlants" id="OBART09G15780.1"/>
    </source>
</evidence>
<keyword evidence="3" id="KW-1185">Reference proteome</keyword>
<dbReference type="PaxDb" id="65489-OBART09G15780.1"/>
<evidence type="ECO:0000313" key="3">
    <source>
        <dbReference type="Proteomes" id="UP000026960"/>
    </source>
</evidence>
<dbReference type="eggNOG" id="ENOG502S1AB">
    <property type="taxonomic scope" value="Eukaryota"/>
</dbReference>
<accession>A0A0D3H8Q0</accession>
<dbReference type="AlphaFoldDB" id="A0A0D3H8Q0"/>
<feature type="transmembrane region" description="Helical" evidence="1">
    <location>
        <begin position="133"/>
        <end position="154"/>
    </location>
</feature>
<keyword evidence="1" id="KW-1133">Transmembrane helix</keyword>
<dbReference type="Proteomes" id="UP000026960">
    <property type="component" value="Chromosome 9"/>
</dbReference>
<organism evidence="2">
    <name type="scientific">Oryza barthii</name>
    <dbReference type="NCBI Taxonomy" id="65489"/>
    <lineage>
        <taxon>Eukaryota</taxon>
        <taxon>Viridiplantae</taxon>
        <taxon>Streptophyta</taxon>
        <taxon>Embryophyta</taxon>
        <taxon>Tracheophyta</taxon>
        <taxon>Spermatophyta</taxon>
        <taxon>Magnoliopsida</taxon>
        <taxon>Liliopsida</taxon>
        <taxon>Poales</taxon>
        <taxon>Poaceae</taxon>
        <taxon>BOP clade</taxon>
        <taxon>Oryzoideae</taxon>
        <taxon>Oryzeae</taxon>
        <taxon>Oryzinae</taxon>
        <taxon>Oryza</taxon>
    </lineage>
</organism>
<protein>
    <submittedName>
        <fullName evidence="2">Uncharacterized protein</fullName>
    </submittedName>
</protein>
<name>A0A0D3H8Q0_9ORYZ</name>
<keyword evidence="1" id="KW-0812">Transmembrane</keyword>
<dbReference type="EnsemblPlants" id="OBART09G15780.1">
    <property type="protein sequence ID" value="OBART09G15780.1"/>
    <property type="gene ID" value="OBART09G15780"/>
</dbReference>
<reference evidence="2" key="1">
    <citation type="journal article" date="2009" name="Rice">
        <title>De Novo Next Generation Sequencing of Plant Genomes.</title>
        <authorList>
            <person name="Rounsley S."/>
            <person name="Marri P.R."/>
            <person name="Yu Y."/>
            <person name="He R."/>
            <person name="Sisneros N."/>
            <person name="Goicoechea J.L."/>
            <person name="Lee S.J."/>
            <person name="Angelova A."/>
            <person name="Kudrna D."/>
            <person name="Luo M."/>
            <person name="Affourtit J."/>
            <person name="Desany B."/>
            <person name="Knight J."/>
            <person name="Niazi F."/>
            <person name="Egholm M."/>
            <person name="Wing R.A."/>
        </authorList>
    </citation>
    <scope>NUCLEOTIDE SEQUENCE [LARGE SCALE GENOMIC DNA]</scope>
    <source>
        <strain evidence="2">cv. IRGC 105608</strain>
    </source>
</reference>
<dbReference type="STRING" id="65489.A0A0D3H8Q0"/>
<feature type="transmembrane region" description="Helical" evidence="1">
    <location>
        <begin position="160"/>
        <end position="183"/>
    </location>
</feature>
<reference evidence="2" key="2">
    <citation type="submission" date="2015-03" db="UniProtKB">
        <authorList>
            <consortium name="EnsemblPlants"/>
        </authorList>
    </citation>
    <scope>IDENTIFICATION</scope>
</reference>
<dbReference type="HOGENOM" id="CLU_1374088_0_0_1"/>
<dbReference type="PANTHER" id="PTHR34781">
    <property type="entry name" value="TRANSMEMBRANE PROTEIN"/>
    <property type="match status" value="1"/>
</dbReference>
<keyword evidence="1" id="KW-0472">Membrane</keyword>
<proteinExistence type="predicted"/>
<dbReference type="Gramene" id="OBART09G15780.1">
    <property type="protein sequence ID" value="OBART09G15780.1"/>
    <property type="gene ID" value="OBART09G15780"/>
</dbReference>
<dbReference type="PANTHER" id="PTHR34781:SF2">
    <property type="entry name" value="TRANSMEMBRANE PROTEIN"/>
    <property type="match status" value="1"/>
</dbReference>
<evidence type="ECO:0000256" key="1">
    <source>
        <dbReference type="SAM" id="Phobius"/>
    </source>
</evidence>
<sequence length="199" mass="21674">MQGCRERSVPDELYQIGTLRLQGYKLIEMQGWHESSVPDELYQIGTSRIQGYKLIEMRGWRERSVPNELYQIGGGMRSSATAAAEAAEADQSRAMYELCALLLTVLRAWPEEGGGRGAAAWPRQVTAAGVASMLLGASVALMLCGSVTFMLGFFLMPWVIGLACVFLLVGFVTNLSVIWRAILWPASCSSSPKVASTCT</sequence>